<dbReference type="GO" id="GO:0003676">
    <property type="term" value="F:nucleic acid binding"/>
    <property type="evidence" value="ECO:0007669"/>
    <property type="project" value="InterPro"/>
</dbReference>
<name>A0A540KSS2_MALBA</name>
<dbReference type="InterPro" id="IPR025724">
    <property type="entry name" value="GAG-pre-integrase_dom"/>
</dbReference>
<accession>A0A540KSS2</accession>
<evidence type="ECO:0000313" key="8">
    <source>
        <dbReference type="Proteomes" id="UP000315295"/>
    </source>
</evidence>
<dbReference type="SUPFAM" id="SSF56672">
    <property type="entry name" value="DNA/RNA polymerases"/>
    <property type="match status" value="1"/>
</dbReference>
<keyword evidence="8" id="KW-1185">Reference proteome</keyword>
<dbReference type="Proteomes" id="UP000315295">
    <property type="component" value="Unassembled WGS sequence"/>
</dbReference>
<dbReference type="AlphaFoldDB" id="A0A540KSS2"/>
<evidence type="ECO:0000313" key="7">
    <source>
        <dbReference type="EMBL" id="TQD77227.1"/>
    </source>
</evidence>
<dbReference type="InterPro" id="IPR057670">
    <property type="entry name" value="SH3_retrovirus"/>
</dbReference>
<dbReference type="PANTHER" id="PTHR42648">
    <property type="entry name" value="TRANSPOSASE, PUTATIVE-RELATED"/>
    <property type="match status" value="1"/>
</dbReference>
<keyword evidence="4" id="KW-0378">Hydrolase</keyword>
<dbReference type="Pfam" id="PF25597">
    <property type="entry name" value="SH3_retrovirus"/>
    <property type="match status" value="1"/>
</dbReference>
<dbReference type="InterPro" id="IPR054722">
    <property type="entry name" value="PolX-like_BBD"/>
</dbReference>
<evidence type="ECO:0000256" key="3">
    <source>
        <dbReference type="ARBA" id="ARBA00022750"/>
    </source>
</evidence>
<reference evidence="7 8" key="1">
    <citation type="journal article" date="2019" name="G3 (Bethesda)">
        <title>Sequencing of a Wild Apple (Malus baccata) Genome Unravels the Differences Between Cultivated and Wild Apple Species Regarding Disease Resistance and Cold Tolerance.</title>
        <authorList>
            <person name="Chen X."/>
        </authorList>
    </citation>
    <scope>NUCLEOTIDE SEQUENCE [LARGE SCALE GENOMIC DNA]</scope>
    <source>
        <strain evidence="8">cv. Shandingzi</strain>
        <tissue evidence="7">Leaves</tissue>
    </source>
</reference>
<dbReference type="InterPro" id="IPR001584">
    <property type="entry name" value="Integrase_cat-core"/>
</dbReference>
<feature type="domain" description="Integrase catalytic" evidence="6">
    <location>
        <begin position="210"/>
        <end position="376"/>
    </location>
</feature>
<evidence type="ECO:0000259" key="6">
    <source>
        <dbReference type="PROSITE" id="PS50994"/>
    </source>
</evidence>
<dbReference type="GO" id="GO:0015074">
    <property type="term" value="P:DNA integration"/>
    <property type="evidence" value="ECO:0007669"/>
    <property type="project" value="InterPro"/>
</dbReference>
<keyword evidence="3" id="KW-0064">Aspartyl protease</keyword>
<dbReference type="InterPro" id="IPR012337">
    <property type="entry name" value="RNaseH-like_sf"/>
</dbReference>
<dbReference type="Pfam" id="PF22936">
    <property type="entry name" value="Pol_BBD"/>
    <property type="match status" value="1"/>
</dbReference>
<dbReference type="GO" id="GO:0004190">
    <property type="term" value="F:aspartic-type endopeptidase activity"/>
    <property type="evidence" value="ECO:0007669"/>
    <property type="project" value="UniProtKB-KW"/>
</dbReference>
<dbReference type="Pfam" id="PF07727">
    <property type="entry name" value="RVT_2"/>
    <property type="match status" value="1"/>
</dbReference>
<dbReference type="SUPFAM" id="SSF53098">
    <property type="entry name" value="Ribonuclease H-like"/>
    <property type="match status" value="1"/>
</dbReference>
<dbReference type="InterPro" id="IPR036397">
    <property type="entry name" value="RNaseH_sf"/>
</dbReference>
<feature type="compositionally biased region" description="Low complexity" evidence="5">
    <location>
        <begin position="514"/>
        <end position="544"/>
    </location>
</feature>
<dbReference type="EMBL" id="VIEB01000975">
    <property type="protein sequence ID" value="TQD77227.1"/>
    <property type="molecule type" value="Genomic_DNA"/>
</dbReference>
<proteinExistence type="predicted"/>
<keyword evidence="2" id="KW-0479">Metal-binding</keyword>
<dbReference type="InterPro" id="IPR039537">
    <property type="entry name" value="Retrotran_Ty1/copia-like"/>
</dbReference>
<dbReference type="GO" id="GO:0006508">
    <property type="term" value="P:proteolysis"/>
    <property type="evidence" value="ECO:0007669"/>
    <property type="project" value="UniProtKB-KW"/>
</dbReference>
<dbReference type="PANTHER" id="PTHR42648:SF26">
    <property type="entry name" value="INTEGRASE CATALYTIC DOMAIN-CONTAINING PROTEIN"/>
    <property type="match status" value="1"/>
</dbReference>
<dbReference type="Pfam" id="PF00665">
    <property type="entry name" value="rve"/>
    <property type="match status" value="1"/>
</dbReference>
<protein>
    <recommendedName>
        <fullName evidence="6">Integrase catalytic domain-containing protein</fullName>
    </recommendedName>
</protein>
<dbReference type="Pfam" id="PF13976">
    <property type="entry name" value="gag_pre-integrs"/>
    <property type="match status" value="1"/>
</dbReference>
<evidence type="ECO:0000256" key="2">
    <source>
        <dbReference type="ARBA" id="ARBA00022723"/>
    </source>
</evidence>
<dbReference type="PROSITE" id="PS50994">
    <property type="entry name" value="INTEGRASE"/>
    <property type="match status" value="1"/>
</dbReference>
<feature type="region of interest" description="Disordered" evidence="5">
    <location>
        <begin position="514"/>
        <end position="559"/>
    </location>
</feature>
<dbReference type="STRING" id="106549.A0A540KSS2"/>
<organism evidence="7 8">
    <name type="scientific">Malus baccata</name>
    <name type="common">Siberian crab apple</name>
    <name type="synonym">Pyrus baccata</name>
    <dbReference type="NCBI Taxonomy" id="106549"/>
    <lineage>
        <taxon>Eukaryota</taxon>
        <taxon>Viridiplantae</taxon>
        <taxon>Streptophyta</taxon>
        <taxon>Embryophyta</taxon>
        <taxon>Tracheophyta</taxon>
        <taxon>Spermatophyta</taxon>
        <taxon>Magnoliopsida</taxon>
        <taxon>eudicotyledons</taxon>
        <taxon>Gunneridae</taxon>
        <taxon>Pentapetalae</taxon>
        <taxon>rosids</taxon>
        <taxon>fabids</taxon>
        <taxon>Rosales</taxon>
        <taxon>Rosaceae</taxon>
        <taxon>Amygdaloideae</taxon>
        <taxon>Maleae</taxon>
        <taxon>Malus</taxon>
    </lineage>
</organism>
<gene>
    <name evidence="7" type="ORF">C1H46_037234</name>
</gene>
<evidence type="ECO:0000256" key="1">
    <source>
        <dbReference type="ARBA" id="ARBA00022670"/>
    </source>
</evidence>
<dbReference type="Gene3D" id="3.30.420.10">
    <property type="entry name" value="Ribonuclease H-like superfamily/Ribonuclease H"/>
    <property type="match status" value="1"/>
</dbReference>
<dbReference type="GO" id="GO:0046872">
    <property type="term" value="F:metal ion binding"/>
    <property type="evidence" value="ECO:0007669"/>
    <property type="project" value="UniProtKB-KW"/>
</dbReference>
<dbReference type="InterPro" id="IPR013103">
    <property type="entry name" value="RVT_2"/>
</dbReference>
<evidence type="ECO:0000256" key="5">
    <source>
        <dbReference type="SAM" id="MobiDB-lite"/>
    </source>
</evidence>
<dbReference type="InterPro" id="IPR043502">
    <property type="entry name" value="DNA/RNA_pol_sf"/>
</dbReference>
<evidence type="ECO:0000256" key="4">
    <source>
        <dbReference type="ARBA" id="ARBA00022801"/>
    </source>
</evidence>
<keyword evidence="1" id="KW-0645">Protease</keyword>
<sequence>MTAQSSSDFNANQAWIMDTGVTHHMTGDLHDLNVVTPFEGDQEITVGSGECLPVKHTGSNSLHTSSKTLNLLTVLHVPNLAASLLSIYTLCKDNKCYVIMDEFGFWVQDKATRAILMRGRSSGGLYYIPKSLFFKHNQLRQSEFFPKAYLGKLVQASLWHHRLGHPSNAVLHSMLSHSHIVYRSDKNQHVCSDCLSGKMSRQSFSSSSHISVRPFEKVCSDVWGPSPVVSIEGYKYYVIFVDDFTKFTWFFPLTYKSQVASVFEQFYAFIQNDFKTSVQYFQSDGEGEYMSSNFQKFLKARGIIHLVSCPFTPQQNGMAERKHRHIIETAITLLNSAKLPHNFWTHACIHAIFLINRMSCSSLDMNSPYFKLFGSHPVLHSVKVFGTAVYPYLRPYAKNKLEPRTEQCVFLGYMLGYKGVVCYHRSRKRLFISRHVVHDETDFPFHKPCIVQSKHDVSSSSTIHPIIVPSIFSVQSANSASMVELGDHHDFGLLRSSAVHTSYCAHNNGSSSRVESASSSSLQASSNSTTPLSSSASSHALLPVPSLPHPEVHSHPVTYDNVPVNDDNIVASPLSLSTHPMQTRLKTRTISRKDYTAFSASTSLESSDSSFGSSVFPCLGFTAVFDIKEPTEPSSYKQAVTYEQWREAMKEEFNALHKQGTWELVPMPTNKNVIGSKWVYKIKQDQNGKISRYKARLVAQGFSQEHGLDYEETFSPVVRHSTVQIVLALAATNKWPLRQLDVKNAFLHGELQEKVFMKQPQGFTDSSHPDYVCKLIKSLYGLKQAPRAWNSKFTTYLPSLGFVVSESDTSLFVKTQGDAVVILLLYVDDIIITGSDLVLVQQVISNLGEVFDMKDMGALTFFLGLQITY</sequence>
<comment type="caution">
    <text evidence="7">The sequence shown here is derived from an EMBL/GenBank/DDBJ whole genome shotgun (WGS) entry which is preliminary data.</text>
</comment>